<protein>
    <recommendedName>
        <fullName evidence="1">Uroporphyrinogen decarboxylase (URO-D) domain-containing protein</fullName>
    </recommendedName>
</protein>
<evidence type="ECO:0000313" key="2">
    <source>
        <dbReference type="EMBL" id="SPE18598.1"/>
    </source>
</evidence>
<accession>A0A2N9L5K1</accession>
<dbReference type="Pfam" id="PF01208">
    <property type="entry name" value="URO-D"/>
    <property type="match status" value="1"/>
</dbReference>
<dbReference type="SUPFAM" id="SSF51726">
    <property type="entry name" value="UROD/MetE-like"/>
    <property type="match status" value="1"/>
</dbReference>
<dbReference type="OrthoDB" id="185100at2"/>
<dbReference type="GO" id="GO:0004853">
    <property type="term" value="F:uroporphyrinogen decarboxylase activity"/>
    <property type="evidence" value="ECO:0007669"/>
    <property type="project" value="InterPro"/>
</dbReference>
<sequence length="341" mass="36617">MPIGADLVLHEEPDPENARNDGAALGRVIEQTARRWNTPLAIPLMDLRLEKIDLLARIGISARDAETHHFTSPLDESTLSALCGEHATPFCLGSIARDQALNYIAAIPDLFPIGMAIGPFSLATRLKADPIAGTALAGRGTAPEDSADVLLLLQCLRAAESAVLRSVRSQITHGARAIMICEPAACTAFISPRQLRAGSKIFEQLVMEPNLRLKAALDAAGCDLIFHDCGELIDPMVEAFATRLHPVILSLGSSRKLWLDARLVPADVVLYGNLPTKSFYSDGAMPVEEVVRRATELLANMKACAHPHILGSECDVLNVPEARPAILKKVDAMMAVTATSD</sequence>
<dbReference type="Gene3D" id="3.20.20.210">
    <property type="match status" value="1"/>
</dbReference>
<feature type="domain" description="Uroporphyrinogen decarboxylase (URO-D)" evidence="1">
    <location>
        <begin position="113"/>
        <end position="317"/>
    </location>
</feature>
<dbReference type="Proteomes" id="UP000239735">
    <property type="component" value="Unassembled WGS sequence"/>
</dbReference>
<dbReference type="AlphaFoldDB" id="A0A2N9L5K1"/>
<proteinExistence type="predicted"/>
<name>A0A2N9L5K1_9BACT</name>
<evidence type="ECO:0000259" key="1">
    <source>
        <dbReference type="Pfam" id="PF01208"/>
    </source>
</evidence>
<dbReference type="EMBL" id="OKRB01000068">
    <property type="protein sequence ID" value="SPE18598.1"/>
    <property type="molecule type" value="Genomic_DNA"/>
</dbReference>
<gene>
    <name evidence="2" type="ORF">SBA5_160082</name>
</gene>
<reference evidence="3" key="1">
    <citation type="submission" date="2018-02" db="EMBL/GenBank/DDBJ databases">
        <authorList>
            <person name="Hausmann B."/>
        </authorList>
    </citation>
    <scope>NUCLEOTIDE SEQUENCE [LARGE SCALE GENOMIC DNA]</scope>
    <source>
        <strain evidence="3">Peat soil MAG SbA5</strain>
    </source>
</reference>
<dbReference type="GO" id="GO:0006779">
    <property type="term" value="P:porphyrin-containing compound biosynthetic process"/>
    <property type="evidence" value="ECO:0007669"/>
    <property type="project" value="InterPro"/>
</dbReference>
<dbReference type="InterPro" id="IPR038071">
    <property type="entry name" value="UROD/MetE-like_sf"/>
</dbReference>
<dbReference type="InterPro" id="IPR000257">
    <property type="entry name" value="Uroporphyrinogen_deCOase"/>
</dbReference>
<evidence type="ECO:0000313" key="3">
    <source>
        <dbReference type="Proteomes" id="UP000239735"/>
    </source>
</evidence>
<organism evidence="2 3">
    <name type="scientific">Candidatus Sulfuritelmatomonas gaucii</name>
    <dbReference type="NCBI Taxonomy" id="2043161"/>
    <lineage>
        <taxon>Bacteria</taxon>
        <taxon>Pseudomonadati</taxon>
        <taxon>Acidobacteriota</taxon>
        <taxon>Terriglobia</taxon>
        <taxon>Terriglobales</taxon>
        <taxon>Acidobacteriaceae</taxon>
        <taxon>Candidatus Sulfuritelmatomonas</taxon>
    </lineage>
</organism>